<evidence type="ECO:0000259" key="1">
    <source>
        <dbReference type="Pfam" id="PF01738"/>
    </source>
</evidence>
<dbReference type="PANTHER" id="PTHR17630:SF55">
    <property type="entry name" value="DIENELACTONE HYDROLASE FAMILY PROTEIN (AFU_ORTHOLOGUE AFUA_1G01900)"/>
    <property type="match status" value="1"/>
</dbReference>
<name>A0A9P4GYX5_9PLEO</name>
<feature type="domain" description="Dienelactone hydrolase" evidence="1">
    <location>
        <begin position="38"/>
        <end position="251"/>
    </location>
</feature>
<dbReference type="GO" id="GO:0016787">
    <property type="term" value="F:hydrolase activity"/>
    <property type="evidence" value="ECO:0007669"/>
    <property type="project" value="UniProtKB-KW"/>
</dbReference>
<evidence type="ECO:0000313" key="3">
    <source>
        <dbReference type="Proteomes" id="UP000799777"/>
    </source>
</evidence>
<organism evidence="2 3">
    <name type="scientific">Setomelanomma holmii</name>
    <dbReference type="NCBI Taxonomy" id="210430"/>
    <lineage>
        <taxon>Eukaryota</taxon>
        <taxon>Fungi</taxon>
        <taxon>Dikarya</taxon>
        <taxon>Ascomycota</taxon>
        <taxon>Pezizomycotina</taxon>
        <taxon>Dothideomycetes</taxon>
        <taxon>Pleosporomycetidae</taxon>
        <taxon>Pleosporales</taxon>
        <taxon>Pleosporineae</taxon>
        <taxon>Phaeosphaeriaceae</taxon>
        <taxon>Setomelanomma</taxon>
    </lineage>
</organism>
<protein>
    <submittedName>
        <fullName evidence="2">Dienelactone hydrolase family protein</fullName>
    </submittedName>
</protein>
<sequence>MSTPSFSSCCLRSFAWDGTPSGRESTLVSNPAYITGTNPSAAVLYIHDALGWKFTNARLLADHFAKEANVAVYMPDFFGGEVLDAKKILAGKWTDPALDLVGFAKRNAREVREKEIFEAARELRGKYKKVGTVGYCFGGWGVLRLGAKEHEPPLVDCVVCAHPSWAKNEDFDNYGSVPIQIISPEVDRQFPDEMKVHAFKKLVSDNGVPVAWVHFPAVEHGCMTKGDESVTGEREAMVRGKDAAVGWFKQWLSG</sequence>
<dbReference type="Pfam" id="PF01738">
    <property type="entry name" value="DLH"/>
    <property type="match status" value="1"/>
</dbReference>
<evidence type="ECO:0000313" key="2">
    <source>
        <dbReference type="EMBL" id="KAF2023691.1"/>
    </source>
</evidence>
<gene>
    <name evidence="2" type="ORF">EK21DRAFT_80286</name>
</gene>
<dbReference type="InterPro" id="IPR029058">
    <property type="entry name" value="AB_hydrolase_fold"/>
</dbReference>
<dbReference type="EMBL" id="ML978330">
    <property type="protein sequence ID" value="KAF2023691.1"/>
    <property type="molecule type" value="Genomic_DNA"/>
</dbReference>
<keyword evidence="2" id="KW-0378">Hydrolase</keyword>
<reference evidence="2" key="1">
    <citation type="journal article" date="2020" name="Stud. Mycol.">
        <title>101 Dothideomycetes genomes: a test case for predicting lifestyles and emergence of pathogens.</title>
        <authorList>
            <person name="Haridas S."/>
            <person name="Albert R."/>
            <person name="Binder M."/>
            <person name="Bloem J."/>
            <person name="Labutti K."/>
            <person name="Salamov A."/>
            <person name="Andreopoulos B."/>
            <person name="Baker S."/>
            <person name="Barry K."/>
            <person name="Bills G."/>
            <person name="Bluhm B."/>
            <person name="Cannon C."/>
            <person name="Castanera R."/>
            <person name="Culley D."/>
            <person name="Daum C."/>
            <person name="Ezra D."/>
            <person name="Gonzalez J."/>
            <person name="Henrissat B."/>
            <person name="Kuo A."/>
            <person name="Liang C."/>
            <person name="Lipzen A."/>
            <person name="Lutzoni F."/>
            <person name="Magnuson J."/>
            <person name="Mondo S."/>
            <person name="Nolan M."/>
            <person name="Ohm R."/>
            <person name="Pangilinan J."/>
            <person name="Park H.-J."/>
            <person name="Ramirez L."/>
            <person name="Alfaro M."/>
            <person name="Sun H."/>
            <person name="Tritt A."/>
            <person name="Yoshinaga Y."/>
            <person name="Zwiers L.-H."/>
            <person name="Turgeon B."/>
            <person name="Goodwin S."/>
            <person name="Spatafora J."/>
            <person name="Crous P."/>
            <person name="Grigoriev I."/>
        </authorList>
    </citation>
    <scope>NUCLEOTIDE SEQUENCE</scope>
    <source>
        <strain evidence="2">CBS 110217</strain>
    </source>
</reference>
<dbReference type="SUPFAM" id="SSF53474">
    <property type="entry name" value="alpha/beta-Hydrolases"/>
    <property type="match status" value="1"/>
</dbReference>
<keyword evidence="3" id="KW-1185">Reference proteome</keyword>
<proteinExistence type="predicted"/>
<dbReference type="Proteomes" id="UP000799777">
    <property type="component" value="Unassembled WGS sequence"/>
</dbReference>
<dbReference type="AlphaFoldDB" id="A0A9P4GYX5"/>
<accession>A0A9P4GYX5</accession>
<comment type="caution">
    <text evidence="2">The sequence shown here is derived from an EMBL/GenBank/DDBJ whole genome shotgun (WGS) entry which is preliminary data.</text>
</comment>
<dbReference type="InterPro" id="IPR002925">
    <property type="entry name" value="Dienelactn_hydro"/>
</dbReference>
<dbReference type="Gene3D" id="3.40.50.1820">
    <property type="entry name" value="alpha/beta hydrolase"/>
    <property type="match status" value="1"/>
</dbReference>
<dbReference type="OrthoDB" id="10019231at2759"/>
<dbReference type="PANTHER" id="PTHR17630">
    <property type="entry name" value="DIENELACTONE HYDROLASE"/>
    <property type="match status" value="1"/>
</dbReference>